<dbReference type="AlphaFoldDB" id="A0A4Z2HWC6"/>
<organism evidence="2 3">
    <name type="scientific">Liparis tanakae</name>
    <name type="common">Tanaka's snailfish</name>
    <dbReference type="NCBI Taxonomy" id="230148"/>
    <lineage>
        <taxon>Eukaryota</taxon>
        <taxon>Metazoa</taxon>
        <taxon>Chordata</taxon>
        <taxon>Craniata</taxon>
        <taxon>Vertebrata</taxon>
        <taxon>Euteleostomi</taxon>
        <taxon>Actinopterygii</taxon>
        <taxon>Neopterygii</taxon>
        <taxon>Teleostei</taxon>
        <taxon>Neoteleostei</taxon>
        <taxon>Acanthomorphata</taxon>
        <taxon>Eupercaria</taxon>
        <taxon>Perciformes</taxon>
        <taxon>Cottioidei</taxon>
        <taxon>Cottales</taxon>
        <taxon>Liparidae</taxon>
        <taxon>Liparis</taxon>
    </lineage>
</organism>
<dbReference type="EMBL" id="SRLO01000167">
    <property type="protein sequence ID" value="TNN70156.1"/>
    <property type="molecule type" value="Genomic_DNA"/>
</dbReference>
<feature type="region of interest" description="Disordered" evidence="1">
    <location>
        <begin position="1"/>
        <end position="22"/>
    </location>
</feature>
<protein>
    <submittedName>
        <fullName evidence="2">Uncharacterized protein</fullName>
    </submittedName>
</protein>
<feature type="region of interest" description="Disordered" evidence="1">
    <location>
        <begin position="60"/>
        <end position="136"/>
    </location>
</feature>
<comment type="caution">
    <text evidence="2">The sequence shown here is derived from an EMBL/GenBank/DDBJ whole genome shotgun (WGS) entry which is preliminary data.</text>
</comment>
<evidence type="ECO:0000313" key="3">
    <source>
        <dbReference type="Proteomes" id="UP000314294"/>
    </source>
</evidence>
<accession>A0A4Z2HWC6</accession>
<evidence type="ECO:0000313" key="2">
    <source>
        <dbReference type="EMBL" id="TNN70156.1"/>
    </source>
</evidence>
<feature type="compositionally biased region" description="Basic and acidic residues" evidence="1">
    <location>
        <begin position="231"/>
        <end position="240"/>
    </location>
</feature>
<feature type="compositionally biased region" description="Basic and acidic residues" evidence="1">
    <location>
        <begin position="96"/>
        <end position="114"/>
    </location>
</feature>
<feature type="region of interest" description="Disordered" evidence="1">
    <location>
        <begin position="228"/>
        <end position="248"/>
    </location>
</feature>
<sequence>MNPRDKASAAEENRKSGELGVLNPVIPTESKFCSSKFVGETRCQKAREALRLLVAMGMMSSHKKKKVQEQRAEDEDQQPVAQPHWARRHSPNCREVGWRPREPADWNERTEGKRCSSFSRGEQEEEEEEENTFTPKAVIAKHTCDTRELFERSEQQTLRPGMLARRYEVLPGREEEAWKTEIDEEEDMQRGRQGLQPMWADDTGNTTHSWDPRQTLVDASLRLSSFAFSHNEQKGSKGDDDLSMIALN</sequence>
<name>A0A4Z2HWC6_9TELE</name>
<keyword evidence="3" id="KW-1185">Reference proteome</keyword>
<feature type="region of interest" description="Disordered" evidence="1">
    <location>
        <begin position="178"/>
        <end position="211"/>
    </location>
</feature>
<evidence type="ECO:0000256" key="1">
    <source>
        <dbReference type="SAM" id="MobiDB-lite"/>
    </source>
</evidence>
<gene>
    <name evidence="2" type="ORF">EYF80_019657</name>
</gene>
<dbReference type="Proteomes" id="UP000314294">
    <property type="component" value="Unassembled WGS sequence"/>
</dbReference>
<feature type="compositionally biased region" description="Basic and acidic residues" evidence="1">
    <location>
        <begin position="1"/>
        <end position="17"/>
    </location>
</feature>
<reference evidence="2 3" key="1">
    <citation type="submission" date="2019-03" db="EMBL/GenBank/DDBJ databases">
        <title>First draft genome of Liparis tanakae, snailfish: a comprehensive survey of snailfish specific genes.</title>
        <authorList>
            <person name="Kim W."/>
            <person name="Song I."/>
            <person name="Jeong J.-H."/>
            <person name="Kim D."/>
            <person name="Kim S."/>
            <person name="Ryu S."/>
            <person name="Song J.Y."/>
            <person name="Lee S.K."/>
        </authorList>
    </citation>
    <scope>NUCLEOTIDE SEQUENCE [LARGE SCALE GENOMIC DNA]</scope>
    <source>
        <tissue evidence="2">Muscle</tissue>
    </source>
</reference>
<proteinExistence type="predicted"/>